<sequence>MVRLLNERLEQHFPTMVMVREFEGVDSLNTDLESIIDKLSAELSKTDQNAAINGDSTTKGGFQTPAKMSFLDLQDKAVSFLKGSIIFPSIEEYLAQVFNADPLYTAFKVKSWANQLGEGDWQSPHIHPSEYTVISGIYYVQVPETIAPAGHLEFINPALASVAIGGQQSSRLHKPLSGQVVLFPPHYMHFVHPISGPDKRSIVAFDVTLER</sequence>
<dbReference type="AlphaFoldDB" id="A0A520MD43"/>
<comment type="caution">
    <text evidence="1">The sequence shown here is derived from an EMBL/GenBank/DDBJ whole genome shotgun (WGS) entry which is preliminary data.</text>
</comment>
<reference evidence="1 2" key="1">
    <citation type="submission" date="2019-02" db="EMBL/GenBank/DDBJ databases">
        <title>Prokaryotic population dynamics and viral predation in marine succession experiment using metagenomics: the confinement effect.</title>
        <authorList>
            <person name="Haro-Moreno J.M."/>
            <person name="Rodriguez-Valera F."/>
            <person name="Lopez-Perez M."/>
        </authorList>
    </citation>
    <scope>NUCLEOTIDE SEQUENCE [LARGE SCALE GENOMIC DNA]</scope>
    <source>
        <strain evidence="1">MED-G170</strain>
    </source>
</reference>
<gene>
    <name evidence="1" type="ORF">EVB03_09035</name>
</gene>
<proteinExistence type="predicted"/>
<dbReference type="InterPro" id="IPR012668">
    <property type="entry name" value="CHP02466"/>
</dbReference>
<dbReference type="Gene3D" id="2.60.120.620">
    <property type="entry name" value="q2cbj1_9rhob like domain"/>
    <property type="match status" value="1"/>
</dbReference>
<dbReference type="EMBL" id="SHBP01000019">
    <property type="protein sequence ID" value="RZO19127.1"/>
    <property type="molecule type" value="Genomic_DNA"/>
</dbReference>
<evidence type="ECO:0000313" key="2">
    <source>
        <dbReference type="Proteomes" id="UP000315889"/>
    </source>
</evidence>
<dbReference type="Proteomes" id="UP000315889">
    <property type="component" value="Unassembled WGS sequence"/>
</dbReference>
<organism evidence="1 2">
    <name type="scientific">SAR92 clade bacterium</name>
    <dbReference type="NCBI Taxonomy" id="2315479"/>
    <lineage>
        <taxon>Bacteria</taxon>
        <taxon>Pseudomonadati</taxon>
        <taxon>Pseudomonadota</taxon>
        <taxon>Gammaproteobacteria</taxon>
        <taxon>Cellvibrionales</taxon>
        <taxon>Porticoccaceae</taxon>
        <taxon>SAR92 clade</taxon>
    </lineage>
</organism>
<name>A0A520MD43_9GAMM</name>
<dbReference type="Pfam" id="PF13759">
    <property type="entry name" value="2OG-FeII_Oxy_5"/>
    <property type="match status" value="1"/>
</dbReference>
<accession>A0A520MD43</accession>
<protein>
    <submittedName>
        <fullName evidence="1">Uncharacterized protein</fullName>
    </submittedName>
</protein>
<evidence type="ECO:0000313" key="1">
    <source>
        <dbReference type="EMBL" id="RZO19127.1"/>
    </source>
</evidence>